<evidence type="ECO:0000313" key="2">
    <source>
        <dbReference type="EMBL" id="NDY94125.1"/>
    </source>
</evidence>
<dbReference type="AlphaFoldDB" id="A0A845V290"/>
<feature type="domain" description="WYL" evidence="1">
    <location>
        <begin position="151"/>
        <end position="218"/>
    </location>
</feature>
<name>A0A845V290_9GAMM</name>
<dbReference type="Proteomes" id="UP000484885">
    <property type="component" value="Unassembled WGS sequence"/>
</dbReference>
<comment type="caution">
    <text evidence="2">The sequence shown here is derived from an EMBL/GenBank/DDBJ whole genome shotgun (WGS) entry which is preliminary data.</text>
</comment>
<dbReference type="InterPro" id="IPR051534">
    <property type="entry name" value="CBASS_pafABC_assoc_protein"/>
</dbReference>
<dbReference type="EMBL" id="JAAGSC010000002">
    <property type="protein sequence ID" value="NDY94125.1"/>
    <property type="molecule type" value="Genomic_DNA"/>
</dbReference>
<organism evidence="2 3">
    <name type="scientific">Wenzhouxiangella limi</name>
    <dbReference type="NCBI Taxonomy" id="2707351"/>
    <lineage>
        <taxon>Bacteria</taxon>
        <taxon>Pseudomonadati</taxon>
        <taxon>Pseudomonadota</taxon>
        <taxon>Gammaproteobacteria</taxon>
        <taxon>Chromatiales</taxon>
        <taxon>Wenzhouxiangellaceae</taxon>
        <taxon>Wenzhouxiangella</taxon>
    </lineage>
</organism>
<accession>A0A845V290</accession>
<sequence>MGDATLRQIVLMRLLPRRPPGLTTSELRDRLADRGFPIHMRSVQRDLDRLSGLFGFTNDEQTPPRWFWPPGASDLSLPSQDPLSALTWRLIEQYLEPLLPPALKRVADGQFGAAREVLETAAGGRFRRWESRVRLLSRSLPLTPPDISAAVLESVSEALLDGQQLRVNYRARGSAEPKEFRVHPLGLVIRESVYYLIATANDYCDIIQMALHRITSAEALSARATEPVSFDLDRYINDGGFLYSEGKTIQLVARFDAYTAQHLHESTLAEGQTLTDLPDGRVELPCVSTSSPTVPDRFYL</sequence>
<gene>
    <name evidence="2" type="ORF">G3I74_00045</name>
</gene>
<dbReference type="PANTHER" id="PTHR34580:SF1">
    <property type="entry name" value="PROTEIN PAFC"/>
    <property type="match status" value="1"/>
</dbReference>
<evidence type="ECO:0000313" key="3">
    <source>
        <dbReference type="Proteomes" id="UP000484885"/>
    </source>
</evidence>
<protein>
    <submittedName>
        <fullName evidence="2">WYL domain-containing protein</fullName>
    </submittedName>
</protein>
<keyword evidence="3" id="KW-1185">Reference proteome</keyword>
<dbReference type="InterPro" id="IPR026881">
    <property type="entry name" value="WYL_dom"/>
</dbReference>
<dbReference type="RefSeq" id="WP_164208696.1">
    <property type="nucleotide sequence ID" value="NZ_JAAGSC010000002.1"/>
</dbReference>
<reference evidence="2 3" key="1">
    <citation type="submission" date="2020-02" db="EMBL/GenBank/DDBJ databases">
        <authorList>
            <person name="Zhang X.-Y."/>
        </authorList>
    </citation>
    <scope>NUCLEOTIDE SEQUENCE [LARGE SCALE GENOMIC DNA]</scope>
    <source>
        <strain evidence="2 3">C33</strain>
    </source>
</reference>
<proteinExistence type="predicted"/>
<dbReference type="PROSITE" id="PS52050">
    <property type="entry name" value="WYL"/>
    <property type="match status" value="1"/>
</dbReference>
<dbReference type="PANTHER" id="PTHR34580">
    <property type="match status" value="1"/>
</dbReference>
<dbReference type="Pfam" id="PF13280">
    <property type="entry name" value="WYL"/>
    <property type="match status" value="1"/>
</dbReference>
<evidence type="ECO:0000259" key="1">
    <source>
        <dbReference type="Pfam" id="PF13280"/>
    </source>
</evidence>